<evidence type="ECO:0000313" key="3">
    <source>
        <dbReference type="Proteomes" id="UP000030152"/>
    </source>
</evidence>
<dbReference type="PANTHER" id="PTHR43698:SF1">
    <property type="entry name" value="BLL4564 PROTEIN"/>
    <property type="match status" value="1"/>
</dbReference>
<dbReference type="eggNOG" id="COG1917">
    <property type="taxonomic scope" value="Bacteria"/>
</dbReference>
<protein>
    <recommendedName>
        <fullName evidence="1">Cupin type-2 domain-containing protein</fullName>
    </recommendedName>
</protein>
<evidence type="ECO:0000259" key="1">
    <source>
        <dbReference type="Pfam" id="PF07883"/>
    </source>
</evidence>
<dbReference type="PANTHER" id="PTHR43698">
    <property type="entry name" value="RIBD C-TERMINAL DOMAIN CONTAINING PROTEIN"/>
    <property type="match status" value="1"/>
</dbReference>
<dbReference type="Pfam" id="PF07883">
    <property type="entry name" value="Cupin_2"/>
    <property type="match status" value="1"/>
</dbReference>
<accession>A0A0A2M4H7</accession>
<dbReference type="InterPro" id="IPR011051">
    <property type="entry name" value="RmlC_Cupin_sf"/>
</dbReference>
<sequence length="130" mass="14572">MDIKSFKEKGVPGPANYFTGTVHVKTLITPEEDINAIMAIVSFDAKARTNWHTHTSGQILTVVEGKGYYQEEGQPKVVINEGDVVKIPKNVKHWHGASHESAMRHVAMVPDRDEDKTEWLEPVTDAEYNS</sequence>
<reference evidence="2 3" key="1">
    <citation type="submission" date="2013-09" db="EMBL/GenBank/DDBJ databases">
        <authorList>
            <person name="Zeng Z."/>
            <person name="Chen C."/>
        </authorList>
    </citation>
    <scope>NUCLEOTIDE SEQUENCE [LARGE SCALE GENOMIC DNA]</scope>
    <source>
        <strain evidence="2 3">WB 3.3-2</strain>
    </source>
</reference>
<dbReference type="Proteomes" id="UP000030152">
    <property type="component" value="Unassembled WGS sequence"/>
</dbReference>
<dbReference type="STRING" id="1121895.GCA_000378485_03096"/>
<dbReference type="InterPro" id="IPR047263">
    <property type="entry name" value="HNL-like_cupin"/>
</dbReference>
<gene>
    <name evidence="2" type="ORF">Q765_09845</name>
</gene>
<dbReference type="EMBL" id="JRLX01000009">
    <property type="protein sequence ID" value="KGO86526.1"/>
    <property type="molecule type" value="Genomic_DNA"/>
</dbReference>
<dbReference type="Gene3D" id="2.60.120.10">
    <property type="entry name" value="Jelly Rolls"/>
    <property type="match status" value="1"/>
</dbReference>
<evidence type="ECO:0000313" key="2">
    <source>
        <dbReference type="EMBL" id="KGO86526.1"/>
    </source>
</evidence>
<dbReference type="SUPFAM" id="SSF51182">
    <property type="entry name" value="RmlC-like cupins"/>
    <property type="match status" value="1"/>
</dbReference>
<proteinExistence type="predicted"/>
<comment type="caution">
    <text evidence="2">The sequence shown here is derived from an EMBL/GenBank/DDBJ whole genome shotgun (WGS) entry which is preliminary data.</text>
</comment>
<dbReference type="InterPro" id="IPR014710">
    <property type="entry name" value="RmlC-like_jellyroll"/>
</dbReference>
<organism evidence="2 3">
    <name type="scientific">Flavobacterium rivuli WB 3.3-2 = DSM 21788</name>
    <dbReference type="NCBI Taxonomy" id="1121895"/>
    <lineage>
        <taxon>Bacteria</taxon>
        <taxon>Pseudomonadati</taxon>
        <taxon>Bacteroidota</taxon>
        <taxon>Flavobacteriia</taxon>
        <taxon>Flavobacteriales</taxon>
        <taxon>Flavobacteriaceae</taxon>
        <taxon>Flavobacterium</taxon>
    </lineage>
</organism>
<dbReference type="CDD" id="cd02233">
    <property type="entry name" value="cupin_HNL-like"/>
    <property type="match status" value="1"/>
</dbReference>
<dbReference type="OrthoDB" id="9802489at2"/>
<dbReference type="RefSeq" id="WP_020214262.1">
    <property type="nucleotide sequence ID" value="NZ_JRLX01000009.1"/>
</dbReference>
<dbReference type="InterPro" id="IPR013096">
    <property type="entry name" value="Cupin_2"/>
</dbReference>
<name>A0A0A2M4H7_9FLAO</name>
<keyword evidence="3" id="KW-1185">Reference proteome</keyword>
<feature type="domain" description="Cupin type-2" evidence="1">
    <location>
        <begin position="40"/>
        <end position="104"/>
    </location>
</feature>
<dbReference type="AlphaFoldDB" id="A0A0A2M4H7"/>